<dbReference type="EMBL" id="PNBA02000002">
    <property type="protein sequence ID" value="KAG6432873.1"/>
    <property type="molecule type" value="Genomic_DNA"/>
</dbReference>
<gene>
    <name evidence="1" type="ORF">SASPL_104462</name>
</gene>
<sequence>MSLFSNIHYDEELLDLGHQLELLRIKFQPRKHVEGGLRFTVLWSIDGTMHYLSFDELGLKDCSVVISGFKRNLETIPICIGFFYVGDALYMVGGESCTKFNSIILKPTKCLWSAVPPPYGLFSESWTLWVAPLL</sequence>
<reference evidence="1" key="2">
    <citation type="submission" date="2020-08" db="EMBL/GenBank/DDBJ databases">
        <title>Plant Genome Project.</title>
        <authorList>
            <person name="Zhang R.-G."/>
        </authorList>
    </citation>
    <scope>NUCLEOTIDE SEQUENCE</scope>
    <source>
        <strain evidence="1">Huo1</strain>
        <tissue evidence="1">Leaf</tissue>
    </source>
</reference>
<evidence type="ECO:0000313" key="1">
    <source>
        <dbReference type="EMBL" id="KAG6432873.1"/>
    </source>
</evidence>
<evidence type="ECO:0000313" key="2">
    <source>
        <dbReference type="Proteomes" id="UP000298416"/>
    </source>
</evidence>
<accession>A0A8X8YNM9</accession>
<proteinExistence type="predicted"/>
<comment type="caution">
    <text evidence="1">The sequence shown here is derived from an EMBL/GenBank/DDBJ whole genome shotgun (WGS) entry which is preliminary data.</text>
</comment>
<dbReference type="AlphaFoldDB" id="A0A8X8YNM9"/>
<dbReference type="Proteomes" id="UP000298416">
    <property type="component" value="Unassembled WGS sequence"/>
</dbReference>
<organism evidence="1">
    <name type="scientific">Salvia splendens</name>
    <name type="common">Scarlet sage</name>
    <dbReference type="NCBI Taxonomy" id="180675"/>
    <lineage>
        <taxon>Eukaryota</taxon>
        <taxon>Viridiplantae</taxon>
        <taxon>Streptophyta</taxon>
        <taxon>Embryophyta</taxon>
        <taxon>Tracheophyta</taxon>
        <taxon>Spermatophyta</taxon>
        <taxon>Magnoliopsida</taxon>
        <taxon>eudicotyledons</taxon>
        <taxon>Gunneridae</taxon>
        <taxon>Pentapetalae</taxon>
        <taxon>asterids</taxon>
        <taxon>lamiids</taxon>
        <taxon>Lamiales</taxon>
        <taxon>Lamiaceae</taxon>
        <taxon>Nepetoideae</taxon>
        <taxon>Mentheae</taxon>
        <taxon>Salviinae</taxon>
        <taxon>Salvia</taxon>
        <taxon>Salvia subgen. Calosphace</taxon>
        <taxon>core Calosphace</taxon>
    </lineage>
</organism>
<name>A0A8X8YNM9_SALSN</name>
<reference evidence="1" key="1">
    <citation type="submission" date="2018-01" db="EMBL/GenBank/DDBJ databases">
        <authorList>
            <person name="Mao J.F."/>
        </authorList>
    </citation>
    <scope>NUCLEOTIDE SEQUENCE</scope>
    <source>
        <strain evidence="1">Huo1</strain>
        <tissue evidence="1">Leaf</tissue>
    </source>
</reference>
<keyword evidence="2" id="KW-1185">Reference proteome</keyword>
<protein>
    <submittedName>
        <fullName evidence="1">Uncharacterized protein</fullName>
    </submittedName>
</protein>